<organism evidence="2 3">
    <name type="scientific">Marasmius tenuissimus</name>
    <dbReference type="NCBI Taxonomy" id="585030"/>
    <lineage>
        <taxon>Eukaryota</taxon>
        <taxon>Fungi</taxon>
        <taxon>Dikarya</taxon>
        <taxon>Basidiomycota</taxon>
        <taxon>Agaricomycotina</taxon>
        <taxon>Agaricomycetes</taxon>
        <taxon>Agaricomycetidae</taxon>
        <taxon>Agaricales</taxon>
        <taxon>Marasmiineae</taxon>
        <taxon>Marasmiaceae</taxon>
        <taxon>Marasmius</taxon>
    </lineage>
</organism>
<sequence length="165" mass="19109">MQFGSWLALDFAIHNGVVGIVMEQLKVWVFMFAGSSHQQSSQFLLELHCLLEIKSSPSLCTAILNNYLVKFGLRAKEWDLMQEDHNKKLEAMVTKAGGSFDDPYYRQVISPNVHHFIQLCDTFETAFELFHGLNKHTLPHMQPELRVFLKDINVYKLHYFCPTCD</sequence>
<feature type="domain" description="DUF6589" evidence="1">
    <location>
        <begin position="6"/>
        <end position="136"/>
    </location>
</feature>
<reference evidence="2 3" key="1">
    <citation type="submission" date="2024-05" db="EMBL/GenBank/DDBJ databases">
        <title>A draft genome resource for the thread blight pathogen Marasmius tenuissimus strain MS-2.</title>
        <authorList>
            <person name="Yulfo-Soto G.E."/>
            <person name="Baruah I.K."/>
            <person name="Amoako-Attah I."/>
            <person name="Bukari Y."/>
            <person name="Meinhardt L.W."/>
            <person name="Bailey B.A."/>
            <person name="Cohen S.P."/>
        </authorList>
    </citation>
    <scope>NUCLEOTIDE SEQUENCE [LARGE SCALE GENOMIC DNA]</scope>
    <source>
        <strain evidence="2 3">MS-2</strain>
    </source>
</reference>
<gene>
    <name evidence="2" type="ORF">AAF712_013063</name>
</gene>
<dbReference type="Proteomes" id="UP001437256">
    <property type="component" value="Unassembled WGS sequence"/>
</dbReference>
<evidence type="ECO:0000313" key="2">
    <source>
        <dbReference type="EMBL" id="KAL0060169.1"/>
    </source>
</evidence>
<protein>
    <recommendedName>
        <fullName evidence="1">DUF6589 domain-containing protein</fullName>
    </recommendedName>
</protein>
<name>A0ABR2ZG76_9AGAR</name>
<dbReference type="InterPro" id="IPR046496">
    <property type="entry name" value="DUF6589"/>
</dbReference>
<evidence type="ECO:0000259" key="1">
    <source>
        <dbReference type="Pfam" id="PF20231"/>
    </source>
</evidence>
<dbReference type="EMBL" id="JBBXMP010000189">
    <property type="protein sequence ID" value="KAL0060169.1"/>
    <property type="molecule type" value="Genomic_DNA"/>
</dbReference>
<evidence type="ECO:0000313" key="3">
    <source>
        <dbReference type="Proteomes" id="UP001437256"/>
    </source>
</evidence>
<proteinExistence type="predicted"/>
<comment type="caution">
    <text evidence="2">The sequence shown here is derived from an EMBL/GenBank/DDBJ whole genome shotgun (WGS) entry which is preliminary data.</text>
</comment>
<accession>A0ABR2ZG76</accession>
<dbReference type="Pfam" id="PF20231">
    <property type="entry name" value="DUF6589"/>
    <property type="match status" value="1"/>
</dbReference>
<keyword evidence="3" id="KW-1185">Reference proteome</keyword>